<dbReference type="Proteomes" id="UP000682733">
    <property type="component" value="Unassembled WGS sequence"/>
</dbReference>
<dbReference type="AlphaFoldDB" id="A0A8S2ED99"/>
<comment type="caution">
    <text evidence="1">The sequence shown here is derived from an EMBL/GenBank/DDBJ whole genome shotgun (WGS) entry which is preliminary data.</text>
</comment>
<accession>A0A8S2ED99</accession>
<gene>
    <name evidence="1" type="ORF">OVA965_LOCUS19917</name>
    <name evidence="2" type="ORF">TMI583_LOCUS20132</name>
</gene>
<reference evidence="1" key="1">
    <citation type="submission" date="2021-02" db="EMBL/GenBank/DDBJ databases">
        <authorList>
            <person name="Nowell W R."/>
        </authorList>
    </citation>
    <scope>NUCLEOTIDE SEQUENCE</scope>
</reference>
<name>A0A8S2ED99_9BILA</name>
<organism evidence="1 3">
    <name type="scientific">Didymodactylos carnosus</name>
    <dbReference type="NCBI Taxonomy" id="1234261"/>
    <lineage>
        <taxon>Eukaryota</taxon>
        <taxon>Metazoa</taxon>
        <taxon>Spiralia</taxon>
        <taxon>Gnathifera</taxon>
        <taxon>Rotifera</taxon>
        <taxon>Eurotatoria</taxon>
        <taxon>Bdelloidea</taxon>
        <taxon>Philodinida</taxon>
        <taxon>Philodinidae</taxon>
        <taxon>Didymodactylos</taxon>
    </lineage>
</organism>
<dbReference type="Proteomes" id="UP000677228">
    <property type="component" value="Unassembled WGS sequence"/>
</dbReference>
<proteinExistence type="predicted"/>
<evidence type="ECO:0000313" key="1">
    <source>
        <dbReference type="EMBL" id="CAF1114996.1"/>
    </source>
</evidence>
<evidence type="ECO:0000313" key="2">
    <source>
        <dbReference type="EMBL" id="CAF3884932.1"/>
    </source>
</evidence>
<dbReference type="EMBL" id="CAJOBA010014697">
    <property type="protein sequence ID" value="CAF3884932.1"/>
    <property type="molecule type" value="Genomic_DNA"/>
</dbReference>
<evidence type="ECO:0000313" key="3">
    <source>
        <dbReference type="Proteomes" id="UP000677228"/>
    </source>
</evidence>
<dbReference type="EMBL" id="CAJNOK010010408">
    <property type="protein sequence ID" value="CAF1114996.1"/>
    <property type="molecule type" value="Genomic_DNA"/>
</dbReference>
<sequence>MRSRYGDAKNRHAFGGTEQLDISDTNGGANGDRFRKNANTFENSYLLGLKGMSAFDIARLSDEEKFINDSDQLSLTFSNGGRPVDDMGNNFFEDILVNMDLFSPAPSHYISSPKIQNLSFSGTVSIKIPYRAFPSTFTINDALTNVNAAIKLVDPRLKVEFFVPKDNADLNRALTKKRAPFKFTGWQSDYEGTLGSIGGFVTSAGGIIGLADVYKNYLDFNGKTNDFFRKEVIEVAIAAANDFAKTYSINPTEFAKLSGQNQTYRKILSPISSDALVQLIKANVFIGIPPEPTELKN</sequence>
<protein>
    <submittedName>
        <fullName evidence="1">Uncharacterized protein</fullName>
    </submittedName>
</protein>